<evidence type="ECO:0000259" key="8">
    <source>
        <dbReference type="PROSITE" id="PS50048"/>
    </source>
</evidence>
<evidence type="ECO:0000313" key="10">
    <source>
        <dbReference type="Proteomes" id="UP000184188"/>
    </source>
</evidence>
<accession>A0A1L9SQG8</accession>
<dbReference type="SUPFAM" id="SSF57701">
    <property type="entry name" value="Zn2/Cys6 DNA-binding domain"/>
    <property type="match status" value="1"/>
</dbReference>
<dbReference type="OrthoDB" id="3862662at2759"/>
<dbReference type="Proteomes" id="UP000184188">
    <property type="component" value="Unassembled WGS sequence"/>
</dbReference>
<evidence type="ECO:0000256" key="7">
    <source>
        <dbReference type="ARBA" id="ARBA00023242"/>
    </source>
</evidence>
<dbReference type="GO" id="GO:0008270">
    <property type="term" value="F:zinc ion binding"/>
    <property type="evidence" value="ECO:0007669"/>
    <property type="project" value="InterPro"/>
</dbReference>
<dbReference type="AlphaFoldDB" id="A0A1L9SQG8"/>
<dbReference type="GO" id="GO:0003677">
    <property type="term" value="F:DNA binding"/>
    <property type="evidence" value="ECO:0007669"/>
    <property type="project" value="UniProtKB-KW"/>
</dbReference>
<sequence length="258" mass="29021">MSTNELLSPIACELCRRRKCKCDRNLPFCKQCVGEPSKCTYPESGKRGLPQGYLNQLELRLADTELALFEALSTLRSINTTTTLVKVSRKCGAGSTEQKSTRTREWSRLPLDGWPNLERWWEAKRDHFIAVSVQDELAAQSPGSRSSVCQLAESSRSRHSTAIDLTDSSPPFRHLQSENTRGLQQTIQTARNPDASPEQVQQSLENLGHALAPAENMREEYHGQAEWTQAPLRTATNIDDHHSGKARRLADLNPTMYF</sequence>
<evidence type="ECO:0000256" key="2">
    <source>
        <dbReference type="ARBA" id="ARBA00022723"/>
    </source>
</evidence>
<keyword evidence="3" id="KW-0862">Zinc</keyword>
<evidence type="ECO:0000313" key="9">
    <source>
        <dbReference type="EMBL" id="OJJ49475.1"/>
    </source>
</evidence>
<dbReference type="InterPro" id="IPR051615">
    <property type="entry name" value="Transcr_Regulatory_Elem"/>
</dbReference>
<dbReference type="PROSITE" id="PS00463">
    <property type="entry name" value="ZN2_CY6_FUNGAL_1"/>
    <property type="match status" value="1"/>
</dbReference>
<keyword evidence="2" id="KW-0479">Metal-binding</keyword>
<dbReference type="PANTHER" id="PTHR31313:SF81">
    <property type="entry name" value="TY1 ENHANCER ACTIVATOR"/>
    <property type="match status" value="1"/>
</dbReference>
<reference evidence="10" key="1">
    <citation type="journal article" date="2017" name="Genome Biol.">
        <title>Comparative genomics reveals high biological diversity and specific adaptations in the industrially and medically important fungal genus Aspergillus.</title>
        <authorList>
            <person name="de Vries R.P."/>
            <person name="Riley R."/>
            <person name="Wiebenga A."/>
            <person name="Aguilar-Osorio G."/>
            <person name="Amillis S."/>
            <person name="Uchima C.A."/>
            <person name="Anderluh G."/>
            <person name="Asadollahi M."/>
            <person name="Askin M."/>
            <person name="Barry K."/>
            <person name="Battaglia E."/>
            <person name="Bayram O."/>
            <person name="Benocci T."/>
            <person name="Braus-Stromeyer S.A."/>
            <person name="Caldana C."/>
            <person name="Canovas D."/>
            <person name="Cerqueira G.C."/>
            <person name="Chen F."/>
            <person name="Chen W."/>
            <person name="Choi C."/>
            <person name="Clum A."/>
            <person name="Dos Santos R.A."/>
            <person name="Damasio A.R."/>
            <person name="Diallinas G."/>
            <person name="Emri T."/>
            <person name="Fekete E."/>
            <person name="Flipphi M."/>
            <person name="Freyberg S."/>
            <person name="Gallo A."/>
            <person name="Gournas C."/>
            <person name="Habgood R."/>
            <person name="Hainaut M."/>
            <person name="Harispe M.L."/>
            <person name="Henrissat B."/>
            <person name="Hilden K.S."/>
            <person name="Hope R."/>
            <person name="Hossain A."/>
            <person name="Karabika E."/>
            <person name="Karaffa L."/>
            <person name="Karanyi Z."/>
            <person name="Krasevec N."/>
            <person name="Kuo A."/>
            <person name="Kusch H."/>
            <person name="LaButti K."/>
            <person name="Lagendijk E.L."/>
            <person name="Lapidus A."/>
            <person name="Levasseur A."/>
            <person name="Lindquist E."/>
            <person name="Lipzen A."/>
            <person name="Logrieco A.F."/>
            <person name="MacCabe A."/>
            <person name="Maekelae M.R."/>
            <person name="Malavazi I."/>
            <person name="Melin P."/>
            <person name="Meyer V."/>
            <person name="Mielnichuk N."/>
            <person name="Miskei M."/>
            <person name="Molnar A.P."/>
            <person name="Mule G."/>
            <person name="Ngan C.Y."/>
            <person name="Orejas M."/>
            <person name="Orosz E."/>
            <person name="Ouedraogo J.P."/>
            <person name="Overkamp K.M."/>
            <person name="Park H.-S."/>
            <person name="Perrone G."/>
            <person name="Piumi F."/>
            <person name="Punt P.J."/>
            <person name="Ram A.F."/>
            <person name="Ramon A."/>
            <person name="Rauscher S."/>
            <person name="Record E."/>
            <person name="Riano-Pachon D.M."/>
            <person name="Robert V."/>
            <person name="Roehrig J."/>
            <person name="Ruller R."/>
            <person name="Salamov A."/>
            <person name="Salih N.S."/>
            <person name="Samson R.A."/>
            <person name="Sandor E."/>
            <person name="Sanguinetti M."/>
            <person name="Schuetze T."/>
            <person name="Sepcic K."/>
            <person name="Shelest E."/>
            <person name="Sherlock G."/>
            <person name="Sophianopoulou V."/>
            <person name="Squina F.M."/>
            <person name="Sun H."/>
            <person name="Susca A."/>
            <person name="Todd R.B."/>
            <person name="Tsang A."/>
            <person name="Unkles S.E."/>
            <person name="van de Wiele N."/>
            <person name="van Rossen-Uffink D."/>
            <person name="Oliveira J.V."/>
            <person name="Vesth T.C."/>
            <person name="Visser J."/>
            <person name="Yu J.-H."/>
            <person name="Zhou M."/>
            <person name="Andersen M.R."/>
            <person name="Archer D.B."/>
            <person name="Baker S.E."/>
            <person name="Benoit I."/>
            <person name="Brakhage A.A."/>
            <person name="Braus G.H."/>
            <person name="Fischer R."/>
            <person name="Frisvad J.C."/>
            <person name="Goldman G.H."/>
            <person name="Houbraken J."/>
            <person name="Oakley B."/>
            <person name="Pocsi I."/>
            <person name="Scazzocchio C."/>
            <person name="Seiboth B."/>
            <person name="vanKuyk P.A."/>
            <person name="Wortman J."/>
            <person name="Dyer P.S."/>
            <person name="Grigoriev I.V."/>
        </authorList>
    </citation>
    <scope>NUCLEOTIDE SEQUENCE [LARGE SCALE GENOMIC DNA]</scope>
    <source>
        <strain evidence="10">CBS 506.65</strain>
    </source>
</reference>
<dbReference type="CDD" id="cd00067">
    <property type="entry name" value="GAL4"/>
    <property type="match status" value="1"/>
</dbReference>
<dbReference type="InterPro" id="IPR036864">
    <property type="entry name" value="Zn2-C6_fun-type_DNA-bd_sf"/>
</dbReference>
<name>A0A1L9SQG8_9EURO</name>
<keyword evidence="7" id="KW-0539">Nucleus</keyword>
<keyword evidence="6" id="KW-0804">Transcription</keyword>
<dbReference type="InterPro" id="IPR001138">
    <property type="entry name" value="Zn2Cys6_DnaBD"/>
</dbReference>
<evidence type="ECO:0000256" key="3">
    <source>
        <dbReference type="ARBA" id="ARBA00022833"/>
    </source>
</evidence>
<keyword evidence="10" id="KW-1185">Reference proteome</keyword>
<dbReference type="PANTHER" id="PTHR31313">
    <property type="entry name" value="TY1 ENHANCER ACTIVATOR"/>
    <property type="match status" value="1"/>
</dbReference>
<dbReference type="SMART" id="SM00066">
    <property type="entry name" value="GAL4"/>
    <property type="match status" value="1"/>
</dbReference>
<evidence type="ECO:0000256" key="5">
    <source>
        <dbReference type="ARBA" id="ARBA00023125"/>
    </source>
</evidence>
<dbReference type="VEuPathDB" id="FungiDB:ASPZODRAFT_129955"/>
<dbReference type="GO" id="GO:0005634">
    <property type="term" value="C:nucleus"/>
    <property type="evidence" value="ECO:0007669"/>
    <property type="project" value="UniProtKB-SubCell"/>
</dbReference>
<dbReference type="EMBL" id="KV878338">
    <property type="protein sequence ID" value="OJJ49475.1"/>
    <property type="molecule type" value="Genomic_DNA"/>
</dbReference>
<keyword evidence="5" id="KW-0238">DNA-binding</keyword>
<organism evidence="9 10">
    <name type="scientific">Penicilliopsis zonata CBS 506.65</name>
    <dbReference type="NCBI Taxonomy" id="1073090"/>
    <lineage>
        <taxon>Eukaryota</taxon>
        <taxon>Fungi</taxon>
        <taxon>Dikarya</taxon>
        <taxon>Ascomycota</taxon>
        <taxon>Pezizomycotina</taxon>
        <taxon>Eurotiomycetes</taxon>
        <taxon>Eurotiomycetidae</taxon>
        <taxon>Eurotiales</taxon>
        <taxon>Aspergillaceae</taxon>
        <taxon>Penicilliopsis</taxon>
    </lineage>
</organism>
<dbReference type="GeneID" id="34608857"/>
<keyword evidence="4" id="KW-0805">Transcription regulation</keyword>
<dbReference type="Gene3D" id="4.10.240.10">
    <property type="entry name" value="Zn(2)-C6 fungal-type DNA-binding domain"/>
    <property type="match status" value="1"/>
</dbReference>
<evidence type="ECO:0000256" key="6">
    <source>
        <dbReference type="ARBA" id="ARBA00023163"/>
    </source>
</evidence>
<dbReference type="GO" id="GO:0000981">
    <property type="term" value="F:DNA-binding transcription factor activity, RNA polymerase II-specific"/>
    <property type="evidence" value="ECO:0007669"/>
    <property type="project" value="InterPro"/>
</dbReference>
<evidence type="ECO:0000256" key="4">
    <source>
        <dbReference type="ARBA" id="ARBA00023015"/>
    </source>
</evidence>
<protein>
    <recommendedName>
        <fullName evidence="8">Zn(2)-C6 fungal-type domain-containing protein</fullName>
    </recommendedName>
</protein>
<dbReference type="PROSITE" id="PS50048">
    <property type="entry name" value="ZN2_CY6_FUNGAL_2"/>
    <property type="match status" value="1"/>
</dbReference>
<evidence type="ECO:0000256" key="1">
    <source>
        <dbReference type="ARBA" id="ARBA00004123"/>
    </source>
</evidence>
<dbReference type="RefSeq" id="XP_022583985.1">
    <property type="nucleotide sequence ID" value="XM_022722392.1"/>
</dbReference>
<feature type="domain" description="Zn(2)-C6 fungal-type" evidence="8">
    <location>
        <begin position="11"/>
        <end position="41"/>
    </location>
</feature>
<comment type="subcellular location">
    <subcellularLocation>
        <location evidence="1">Nucleus</location>
    </subcellularLocation>
</comment>
<proteinExistence type="predicted"/>
<dbReference type="Pfam" id="PF00172">
    <property type="entry name" value="Zn_clus"/>
    <property type="match status" value="1"/>
</dbReference>
<gene>
    <name evidence="9" type="ORF">ASPZODRAFT_129955</name>
</gene>